<comment type="function">
    <text evidence="12">Plays a key role in the control of the eukaryotic cell cycle. Required for entry into S-phase and mitosis. Acts as a component of the kinase complex that phosphorylates the repetitive C-terminus of RNA polymerase II. May function in concert with npp-16 to arrest prophase blastomeres in response to anoxia.</text>
</comment>
<feature type="compositionally biased region" description="Low complexity" evidence="15">
    <location>
        <begin position="215"/>
        <end position="240"/>
    </location>
</feature>
<dbReference type="EC" id="2.7.11.22" evidence="2"/>
<dbReference type="GO" id="GO:0010468">
    <property type="term" value="P:regulation of gene expression"/>
    <property type="evidence" value="ECO:0007669"/>
    <property type="project" value="TreeGrafter"/>
</dbReference>
<reference evidence="17 18" key="2">
    <citation type="submission" date="2021-10" db="EMBL/GenBank/DDBJ databases">
        <authorList>
            <person name="Piombo E."/>
        </authorList>
    </citation>
    <scope>NUCLEOTIDE SEQUENCE [LARGE SCALE GENOMIC DNA]</scope>
</reference>
<evidence type="ECO:0000259" key="16">
    <source>
        <dbReference type="PROSITE" id="PS50011"/>
    </source>
</evidence>
<gene>
    <name evidence="17" type="ORF">CSOL1703_00004765</name>
</gene>
<dbReference type="GO" id="GO:0005737">
    <property type="term" value="C:cytoplasm"/>
    <property type="evidence" value="ECO:0007669"/>
    <property type="project" value="TreeGrafter"/>
</dbReference>
<dbReference type="InterPro" id="IPR036956">
    <property type="entry name" value="Impact_N_sf"/>
</dbReference>
<dbReference type="Proteomes" id="UP000775872">
    <property type="component" value="Unassembled WGS sequence"/>
</dbReference>
<feature type="region of interest" description="Disordered" evidence="15">
    <location>
        <begin position="214"/>
        <end position="240"/>
    </location>
</feature>
<protein>
    <recommendedName>
        <fullName evidence="9">Cyclin-dependent kinase 1</fullName>
        <ecNumber evidence="2">2.7.11.22</ecNumber>
    </recommendedName>
</protein>
<comment type="subunit">
    <text evidence="13">Forms a stable but non-covalent complex with a regulatory subunit and with a cyclin. Interacts with cks-1.</text>
</comment>
<dbReference type="GO" id="GO:0000082">
    <property type="term" value="P:G1/S transition of mitotic cell cycle"/>
    <property type="evidence" value="ECO:0007669"/>
    <property type="project" value="TreeGrafter"/>
</dbReference>
<dbReference type="PANTHER" id="PTHR24056:SF254">
    <property type="entry name" value="CYCLIN-DEPENDENT KINASE 2"/>
    <property type="match status" value="1"/>
</dbReference>
<dbReference type="PROSITE" id="PS00107">
    <property type="entry name" value="PROTEIN_KINASE_ATP"/>
    <property type="match status" value="1"/>
</dbReference>
<evidence type="ECO:0000256" key="13">
    <source>
        <dbReference type="ARBA" id="ARBA00065691"/>
    </source>
</evidence>
<evidence type="ECO:0000256" key="15">
    <source>
        <dbReference type="SAM" id="MobiDB-lite"/>
    </source>
</evidence>
<evidence type="ECO:0000256" key="1">
    <source>
        <dbReference type="ARBA" id="ARBA00006485"/>
    </source>
</evidence>
<feature type="binding site" evidence="14">
    <location>
        <position position="547"/>
    </location>
    <ligand>
        <name>ATP</name>
        <dbReference type="ChEBI" id="CHEBI:30616"/>
    </ligand>
</feature>
<comment type="similarity">
    <text evidence="1">Belongs to the protein kinase superfamily. CMGC Ser/Thr protein kinase family. CDC2/CDKX subfamily.</text>
</comment>
<dbReference type="Gene3D" id="3.30.200.20">
    <property type="entry name" value="Phosphorylase Kinase, domain 1"/>
    <property type="match status" value="1"/>
</dbReference>
<dbReference type="GO" id="GO:0010389">
    <property type="term" value="P:regulation of G2/M transition of mitotic cell cycle"/>
    <property type="evidence" value="ECO:0007669"/>
    <property type="project" value="TreeGrafter"/>
</dbReference>
<dbReference type="Gene3D" id="3.30.230.30">
    <property type="entry name" value="Impact, N-terminal domain"/>
    <property type="match status" value="1"/>
</dbReference>
<keyword evidence="6 14" id="KW-0547">Nucleotide-binding</keyword>
<proteinExistence type="inferred from homology"/>
<dbReference type="SUPFAM" id="SSF54211">
    <property type="entry name" value="Ribosomal protein S5 domain 2-like"/>
    <property type="match status" value="1"/>
</dbReference>
<keyword evidence="18" id="KW-1185">Reference proteome</keyword>
<dbReference type="InterPro" id="IPR050108">
    <property type="entry name" value="CDK"/>
</dbReference>
<dbReference type="PROSITE" id="PS50011">
    <property type="entry name" value="PROTEIN_KINASE_DOM"/>
    <property type="match status" value="1"/>
</dbReference>
<dbReference type="GO" id="GO:0005634">
    <property type="term" value="C:nucleus"/>
    <property type="evidence" value="ECO:0007669"/>
    <property type="project" value="TreeGrafter"/>
</dbReference>
<evidence type="ECO:0000256" key="4">
    <source>
        <dbReference type="ARBA" id="ARBA00022553"/>
    </source>
</evidence>
<dbReference type="OrthoDB" id="1732493at2759"/>
<dbReference type="PROSITE" id="PS00910">
    <property type="entry name" value="UPF0029"/>
    <property type="match status" value="1"/>
</dbReference>
<dbReference type="InterPro" id="IPR000719">
    <property type="entry name" value="Prot_kinase_dom"/>
</dbReference>
<dbReference type="Pfam" id="PF01205">
    <property type="entry name" value="Impact_N"/>
    <property type="match status" value="1"/>
</dbReference>
<evidence type="ECO:0000256" key="6">
    <source>
        <dbReference type="ARBA" id="ARBA00022741"/>
    </source>
</evidence>
<feature type="region of interest" description="Disordered" evidence="15">
    <location>
        <begin position="70"/>
        <end position="90"/>
    </location>
</feature>
<evidence type="ECO:0000256" key="3">
    <source>
        <dbReference type="ARBA" id="ARBA00022527"/>
    </source>
</evidence>
<dbReference type="FunFam" id="3.30.200.20:FF:000027">
    <property type="entry name" value="Putative Cyclin-dependent kinase 1"/>
    <property type="match status" value="1"/>
</dbReference>
<dbReference type="InterPro" id="IPR011009">
    <property type="entry name" value="Kinase-like_dom_sf"/>
</dbReference>
<dbReference type="PANTHER" id="PTHR24056">
    <property type="entry name" value="CELL DIVISION PROTEIN KINASE"/>
    <property type="match status" value="1"/>
</dbReference>
<comment type="caution">
    <text evidence="17">The sequence shown here is derived from an EMBL/GenBank/DDBJ whole genome shotgun (WGS) entry which is preliminary data.</text>
</comment>
<keyword evidence="5" id="KW-0808">Transferase</keyword>
<keyword evidence="4" id="KW-0597">Phosphoprotein</keyword>
<dbReference type="InterPro" id="IPR020569">
    <property type="entry name" value="UPF0029_Impact_CS"/>
</dbReference>
<evidence type="ECO:0000256" key="7">
    <source>
        <dbReference type="ARBA" id="ARBA00022777"/>
    </source>
</evidence>
<keyword evidence="3" id="KW-0723">Serine/threonine-protein kinase</keyword>
<evidence type="ECO:0000256" key="2">
    <source>
        <dbReference type="ARBA" id="ARBA00012425"/>
    </source>
</evidence>
<evidence type="ECO:0000256" key="10">
    <source>
        <dbReference type="ARBA" id="ARBA00047811"/>
    </source>
</evidence>
<evidence type="ECO:0000256" key="5">
    <source>
        <dbReference type="ARBA" id="ARBA00022679"/>
    </source>
</evidence>
<reference evidence="18" key="1">
    <citation type="submission" date="2019-06" db="EMBL/GenBank/DDBJ databases">
        <authorList>
            <person name="Broberg M."/>
        </authorList>
    </citation>
    <scope>NUCLEOTIDE SEQUENCE [LARGE SCALE GENOMIC DNA]</scope>
</reference>
<keyword evidence="7" id="KW-0418">Kinase</keyword>
<sequence>MAAQADLQELLRIFTARKVPMLGAMRHVQALQSKNLRSIEQIAEASVADLESALGDGKLAKSVHAACKAHGKKGKREADESASAPAKKPKLVAHKRDLDYSAMSSDELEGSMSLPLEEDEAVIRGTTVITNRAPLVLAFAVALLEFTMVEQPPSSRLSLAQAVVSANSRSKAVSIGIEKPPTAAQQVSVSEGQPKVRVLGRMLPVLKRSGYSWKGATSDAGTSSTASQPSASKPAPAESTWKASQKLLSRGSTFIAHATPLSTPGARPELFKALMAQKPELETATHNAWAVRTSFGNSPLVQDASFDDGESGCGNFLLQIMREANITNTMIVLTRWYGGVMLGPDRWRLMREATNEALSAQRRITTFSREPVWALDVTDTSPVTSTIGMAIHRPEGARNYLLQSFHTPEPDDGGASAGKKTTAMMKAEKEENLGRLLGALRLLFASWAKVLSADDLDKRAWSWYVSVRPEVDSGPSGWGAKGPLQLDKILDLRRSAYYTYPYIGYFLEGTGITMENYQKLEKVGEGTYGVVYKARDLAHNGRIVALKKIRLEAEDEGVPSTAIREISLLKEMKDVNIVRLFNIVHADSHKLYLVFEFLDLDLKKYMEALPVSDGGRGKPLPEGSSATIASLGLGEGVVRKFMWQLCQGIKYCHSHRVLHRDLKPQNLLIDKEGNLKLADFGLARAFGVPLRTYTHEVVTLWYRAPEILLGGRQYSTGVDMWSIGCIFAEMCTRKPLFPGDSEIDEIFKIFRILGTPTDDVWPGVTSYPDFKSSFPKWERDFDKPLCRSLDDAGLHMLEAMLVYDPAGRMSAKQACNHPYFEEYLVDLPPTTSRTNGYY</sequence>
<feature type="domain" description="Protein kinase" evidence="16">
    <location>
        <begin position="517"/>
        <end position="820"/>
    </location>
</feature>
<comment type="catalytic activity">
    <reaction evidence="10">
        <text>L-threonyl-[protein] + ATP = O-phospho-L-threonyl-[protein] + ADP + H(+)</text>
        <dbReference type="Rhea" id="RHEA:46608"/>
        <dbReference type="Rhea" id="RHEA-COMP:11060"/>
        <dbReference type="Rhea" id="RHEA-COMP:11605"/>
        <dbReference type="ChEBI" id="CHEBI:15378"/>
        <dbReference type="ChEBI" id="CHEBI:30013"/>
        <dbReference type="ChEBI" id="CHEBI:30616"/>
        <dbReference type="ChEBI" id="CHEBI:61977"/>
        <dbReference type="ChEBI" id="CHEBI:456216"/>
        <dbReference type="EC" id="2.7.11.22"/>
    </reaction>
</comment>
<dbReference type="GO" id="GO:0007165">
    <property type="term" value="P:signal transduction"/>
    <property type="evidence" value="ECO:0007669"/>
    <property type="project" value="TreeGrafter"/>
</dbReference>
<dbReference type="Gene3D" id="1.10.510.10">
    <property type="entry name" value="Transferase(Phosphotransferase) domain 1"/>
    <property type="match status" value="1"/>
</dbReference>
<evidence type="ECO:0000256" key="8">
    <source>
        <dbReference type="ARBA" id="ARBA00022840"/>
    </source>
</evidence>
<accession>A0A9P0EMH8</accession>
<dbReference type="FunFam" id="1.10.510.10:FF:000706">
    <property type="entry name" value="Cyclin-dependent kinase 1"/>
    <property type="match status" value="1"/>
</dbReference>
<name>A0A9P0EMH8_9HYPO</name>
<dbReference type="AlphaFoldDB" id="A0A9P0EMH8"/>
<dbReference type="GO" id="GO:0005524">
    <property type="term" value="F:ATP binding"/>
    <property type="evidence" value="ECO:0007669"/>
    <property type="project" value="UniProtKB-UniRule"/>
</dbReference>
<dbReference type="GO" id="GO:0000307">
    <property type="term" value="C:cyclin-dependent protein kinase holoenzyme complex"/>
    <property type="evidence" value="ECO:0007669"/>
    <property type="project" value="TreeGrafter"/>
</dbReference>
<comment type="catalytic activity">
    <reaction evidence="11">
        <text>L-seryl-[protein] + ATP = O-phospho-L-seryl-[protein] + ADP + H(+)</text>
        <dbReference type="Rhea" id="RHEA:17989"/>
        <dbReference type="Rhea" id="RHEA-COMP:9863"/>
        <dbReference type="Rhea" id="RHEA-COMP:11604"/>
        <dbReference type="ChEBI" id="CHEBI:15378"/>
        <dbReference type="ChEBI" id="CHEBI:29999"/>
        <dbReference type="ChEBI" id="CHEBI:30616"/>
        <dbReference type="ChEBI" id="CHEBI:83421"/>
        <dbReference type="ChEBI" id="CHEBI:456216"/>
        <dbReference type="EC" id="2.7.11.22"/>
    </reaction>
</comment>
<dbReference type="InterPro" id="IPR001498">
    <property type="entry name" value="Impact_N"/>
</dbReference>
<dbReference type="CDD" id="cd07835">
    <property type="entry name" value="STKc_CDK1_CdkB_like"/>
    <property type="match status" value="1"/>
</dbReference>
<dbReference type="GO" id="GO:0004693">
    <property type="term" value="F:cyclin-dependent protein serine/threonine kinase activity"/>
    <property type="evidence" value="ECO:0007669"/>
    <property type="project" value="UniProtKB-EC"/>
</dbReference>
<keyword evidence="8 14" id="KW-0067">ATP-binding</keyword>
<evidence type="ECO:0000256" key="14">
    <source>
        <dbReference type="PROSITE-ProRule" id="PRU10141"/>
    </source>
</evidence>
<dbReference type="SMART" id="SM00220">
    <property type="entry name" value="S_TKc"/>
    <property type="match status" value="1"/>
</dbReference>
<dbReference type="InterPro" id="IPR020568">
    <property type="entry name" value="Ribosomal_Su5_D2-typ_SF"/>
</dbReference>
<dbReference type="EMBL" id="CABFOC020000045">
    <property type="protein sequence ID" value="CAH0052898.1"/>
    <property type="molecule type" value="Genomic_DNA"/>
</dbReference>
<dbReference type="Pfam" id="PF00069">
    <property type="entry name" value="Pkinase"/>
    <property type="match status" value="1"/>
</dbReference>
<dbReference type="GO" id="GO:0030332">
    <property type="term" value="F:cyclin binding"/>
    <property type="evidence" value="ECO:0007669"/>
    <property type="project" value="TreeGrafter"/>
</dbReference>
<evidence type="ECO:0000256" key="12">
    <source>
        <dbReference type="ARBA" id="ARBA00054104"/>
    </source>
</evidence>
<dbReference type="SUPFAM" id="SSF56112">
    <property type="entry name" value="Protein kinase-like (PK-like)"/>
    <property type="match status" value="1"/>
</dbReference>
<dbReference type="PROSITE" id="PS00108">
    <property type="entry name" value="PROTEIN_KINASE_ST"/>
    <property type="match status" value="1"/>
</dbReference>
<evidence type="ECO:0000256" key="9">
    <source>
        <dbReference type="ARBA" id="ARBA00039266"/>
    </source>
</evidence>
<evidence type="ECO:0000256" key="11">
    <source>
        <dbReference type="ARBA" id="ARBA00048367"/>
    </source>
</evidence>
<evidence type="ECO:0000313" key="17">
    <source>
        <dbReference type="EMBL" id="CAH0052898.1"/>
    </source>
</evidence>
<dbReference type="InterPro" id="IPR008271">
    <property type="entry name" value="Ser/Thr_kinase_AS"/>
</dbReference>
<evidence type="ECO:0000313" key="18">
    <source>
        <dbReference type="Proteomes" id="UP000775872"/>
    </source>
</evidence>
<organism evidence="17 18">
    <name type="scientific">Clonostachys solani</name>
    <dbReference type="NCBI Taxonomy" id="160281"/>
    <lineage>
        <taxon>Eukaryota</taxon>
        <taxon>Fungi</taxon>
        <taxon>Dikarya</taxon>
        <taxon>Ascomycota</taxon>
        <taxon>Pezizomycotina</taxon>
        <taxon>Sordariomycetes</taxon>
        <taxon>Hypocreomycetidae</taxon>
        <taxon>Hypocreales</taxon>
        <taxon>Bionectriaceae</taxon>
        <taxon>Clonostachys</taxon>
    </lineage>
</organism>
<dbReference type="InterPro" id="IPR017441">
    <property type="entry name" value="Protein_kinase_ATP_BS"/>
</dbReference>